<reference evidence="1" key="1">
    <citation type="submission" date="2023-08" db="EMBL/GenBank/DDBJ databases">
        <title>A de novo genome assembly of Solanum verrucosum Schlechtendal, a Mexican diploid species geographically isolated from the other diploid A-genome species in potato relatives.</title>
        <authorList>
            <person name="Hosaka K."/>
        </authorList>
    </citation>
    <scope>NUCLEOTIDE SEQUENCE</scope>
    <source>
        <tissue evidence="1">Young leaves</tissue>
    </source>
</reference>
<dbReference type="EMBL" id="CP133620">
    <property type="protein sequence ID" value="WMV47931.1"/>
    <property type="molecule type" value="Genomic_DNA"/>
</dbReference>
<name>A0AAF0UM25_SOLVR</name>
<dbReference type="Proteomes" id="UP001234989">
    <property type="component" value="Chromosome 9"/>
</dbReference>
<keyword evidence="2" id="KW-1185">Reference proteome</keyword>
<accession>A0AAF0UM25</accession>
<sequence length="13" mass="1640">MSLLIRVIVRKRR</sequence>
<organism evidence="1 2">
    <name type="scientific">Solanum verrucosum</name>
    <dbReference type="NCBI Taxonomy" id="315347"/>
    <lineage>
        <taxon>Eukaryota</taxon>
        <taxon>Viridiplantae</taxon>
        <taxon>Streptophyta</taxon>
        <taxon>Embryophyta</taxon>
        <taxon>Tracheophyta</taxon>
        <taxon>Spermatophyta</taxon>
        <taxon>Magnoliopsida</taxon>
        <taxon>eudicotyledons</taxon>
        <taxon>Gunneridae</taxon>
        <taxon>Pentapetalae</taxon>
        <taxon>asterids</taxon>
        <taxon>lamiids</taxon>
        <taxon>Solanales</taxon>
        <taxon>Solanaceae</taxon>
        <taxon>Solanoideae</taxon>
        <taxon>Solaneae</taxon>
        <taxon>Solanum</taxon>
    </lineage>
</organism>
<protein>
    <submittedName>
        <fullName evidence="1">Uncharacterized protein</fullName>
    </submittedName>
</protein>
<gene>
    <name evidence="1" type="ORF">MTR67_041316</name>
</gene>
<evidence type="ECO:0000313" key="1">
    <source>
        <dbReference type="EMBL" id="WMV47931.1"/>
    </source>
</evidence>
<proteinExistence type="predicted"/>
<evidence type="ECO:0000313" key="2">
    <source>
        <dbReference type="Proteomes" id="UP001234989"/>
    </source>
</evidence>